<comment type="caution">
    <text evidence="2">The sequence shown here is derived from an EMBL/GenBank/DDBJ whole genome shotgun (WGS) entry which is preliminary data.</text>
</comment>
<evidence type="ECO:0000313" key="2">
    <source>
        <dbReference type="EMBL" id="NIX76806.1"/>
    </source>
</evidence>
<organism evidence="2 3">
    <name type="scientific">Microvirga terricola</name>
    <dbReference type="NCBI Taxonomy" id="2719797"/>
    <lineage>
        <taxon>Bacteria</taxon>
        <taxon>Pseudomonadati</taxon>
        <taxon>Pseudomonadota</taxon>
        <taxon>Alphaproteobacteria</taxon>
        <taxon>Hyphomicrobiales</taxon>
        <taxon>Methylobacteriaceae</taxon>
        <taxon>Microvirga</taxon>
    </lineage>
</organism>
<accession>A0ABX0VCJ4</accession>
<proteinExistence type="predicted"/>
<sequence>MVGTPALLTGIVGAAFFAGAFVADVLNNQPLGTPGKFPDGAGMIPQAAAKGDRIAEPAPSRERASVSAVELVGVSHAIVILRDASGAVLYRSDPQAGTTILAKNTELPVVTLKEQAKGPATQHPVIRKEGNEAPLPAPSKPSRDFVGCVGDVSSLVSASARRGPSLCLAQSERFLF</sequence>
<feature type="region of interest" description="Disordered" evidence="1">
    <location>
        <begin position="115"/>
        <end position="140"/>
    </location>
</feature>
<evidence type="ECO:0000256" key="1">
    <source>
        <dbReference type="SAM" id="MobiDB-lite"/>
    </source>
</evidence>
<gene>
    <name evidence="2" type="ORF">HB375_09290</name>
</gene>
<dbReference type="RefSeq" id="WP_167672718.1">
    <property type="nucleotide sequence ID" value="NZ_JAATJS010000003.1"/>
</dbReference>
<dbReference type="Proteomes" id="UP000707352">
    <property type="component" value="Unassembled WGS sequence"/>
</dbReference>
<protein>
    <submittedName>
        <fullName evidence="2">Uncharacterized protein</fullName>
    </submittedName>
</protein>
<reference evidence="2 3" key="1">
    <citation type="submission" date="2020-03" db="EMBL/GenBank/DDBJ databases">
        <title>The genome sequence of Microvirga sp. c23x22.</title>
        <authorList>
            <person name="Zhang X."/>
        </authorList>
    </citation>
    <scope>NUCLEOTIDE SEQUENCE [LARGE SCALE GENOMIC DNA]</scope>
    <source>
        <strain evidence="3">c23x22</strain>
    </source>
</reference>
<evidence type="ECO:0000313" key="3">
    <source>
        <dbReference type="Proteomes" id="UP000707352"/>
    </source>
</evidence>
<keyword evidence="3" id="KW-1185">Reference proteome</keyword>
<name>A0ABX0VCJ4_9HYPH</name>
<dbReference type="EMBL" id="JAATJS010000003">
    <property type="protein sequence ID" value="NIX76806.1"/>
    <property type="molecule type" value="Genomic_DNA"/>
</dbReference>